<organism evidence="2">
    <name type="scientific">Pseudo-nitzschia delicatissima</name>
    <dbReference type="NCBI Taxonomy" id="44447"/>
    <lineage>
        <taxon>Eukaryota</taxon>
        <taxon>Sar</taxon>
        <taxon>Stramenopiles</taxon>
        <taxon>Ochrophyta</taxon>
        <taxon>Bacillariophyta</taxon>
        <taxon>Bacillariophyceae</taxon>
        <taxon>Bacillariophycidae</taxon>
        <taxon>Bacillariales</taxon>
        <taxon>Bacillariaceae</taxon>
        <taxon>Pseudo-nitzschia</taxon>
    </lineage>
</organism>
<accession>A0A7S0TCV0</accession>
<gene>
    <name evidence="2" type="ORF">PDEL0327_LOCUS742</name>
</gene>
<reference evidence="2" key="1">
    <citation type="submission" date="2021-01" db="EMBL/GenBank/DDBJ databases">
        <authorList>
            <person name="Corre E."/>
            <person name="Pelletier E."/>
            <person name="Niang G."/>
            <person name="Scheremetjew M."/>
            <person name="Finn R."/>
            <person name="Kale V."/>
            <person name="Holt S."/>
            <person name="Cochrane G."/>
            <person name="Meng A."/>
            <person name="Brown T."/>
            <person name="Cohen L."/>
        </authorList>
    </citation>
    <scope>NUCLEOTIDE SEQUENCE</scope>
    <source>
        <strain evidence="2">B596</strain>
    </source>
</reference>
<feature type="region of interest" description="Disordered" evidence="1">
    <location>
        <begin position="54"/>
        <end position="159"/>
    </location>
</feature>
<evidence type="ECO:0000313" key="2">
    <source>
        <dbReference type="EMBL" id="CAD8729249.1"/>
    </source>
</evidence>
<feature type="compositionally biased region" description="Polar residues" evidence="1">
    <location>
        <begin position="115"/>
        <end position="130"/>
    </location>
</feature>
<protein>
    <submittedName>
        <fullName evidence="2">Uncharacterized protein</fullName>
    </submittedName>
</protein>
<proteinExistence type="predicted"/>
<feature type="compositionally biased region" description="Low complexity" evidence="1">
    <location>
        <begin position="64"/>
        <end position="87"/>
    </location>
</feature>
<name>A0A7S0TCV0_9STRA</name>
<feature type="compositionally biased region" description="Basic and acidic residues" evidence="1">
    <location>
        <begin position="100"/>
        <end position="113"/>
    </location>
</feature>
<dbReference type="AlphaFoldDB" id="A0A7S0TCV0"/>
<evidence type="ECO:0000256" key="1">
    <source>
        <dbReference type="SAM" id="MobiDB-lite"/>
    </source>
</evidence>
<sequence length="159" mass="18335">MSFSFTFPHKPLLHKRIEDQWFDRSPKEIHSTLTALEAAEEAYAKKLAKITTPEHPPIVLGRAQHQNSVHQQQQLRAQQQQQQQMMQDGHHPSRSRRSRSSTDTDLHSTHDPADDQSTVVNPNARNRGSRQQQYQEPPPAQAAMFWNRTRSRRSAGGDR</sequence>
<dbReference type="EMBL" id="HBFG01000971">
    <property type="protein sequence ID" value="CAD8729249.1"/>
    <property type="molecule type" value="Transcribed_RNA"/>
</dbReference>